<dbReference type="GO" id="GO:0005783">
    <property type="term" value="C:endoplasmic reticulum"/>
    <property type="evidence" value="ECO:0007669"/>
    <property type="project" value="TreeGrafter"/>
</dbReference>
<feature type="binding site" evidence="15">
    <location>
        <position position="291"/>
    </location>
    <ligand>
        <name>FAD</name>
        <dbReference type="ChEBI" id="CHEBI:57692"/>
    </ligand>
</feature>
<dbReference type="Gene3D" id="3.40.50.80">
    <property type="entry name" value="Nucleotide-binding domain of ferredoxin-NADP reductase (FNR) module"/>
    <property type="match status" value="1"/>
</dbReference>
<dbReference type="InterPro" id="IPR017927">
    <property type="entry name" value="FAD-bd_FR_type"/>
</dbReference>
<keyword evidence="8" id="KW-1000">Mitochondrion outer membrane</keyword>
<evidence type="ECO:0000256" key="14">
    <source>
        <dbReference type="ARBA" id="ARBA00023136"/>
    </source>
</evidence>
<dbReference type="STRING" id="363999.A0A439CV16"/>
<evidence type="ECO:0000256" key="5">
    <source>
        <dbReference type="ARBA" id="ARBA00022630"/>
    </source>
</evidence>
<dbReference type="SUPFAM" id="SSF52343">
    <property type="entry name" value="Ferredoxin reductase-like, C-terminal NADP-linked domain"/>
    <property type="match status" value="1"/>
</dbReference>
<evidence type="ECO:0000256" key="11">
    <source>
        <dbReference type="ARBA" id="ARBA00023002"/>
    </source>
</evidence>
<evidence type="ECO:0000256" key="15">
    <source>
        <dbReference type="PIRSR" id="PIRSR601834-1"/>
    </source>
</evidence>
<organism evidence="19 20">
    <name type="scientific">Xylaria grammica</name>
    <dbReference type="NCBI Taxonomy" id="363999"/>
    <lineage>
        <taxon>Eukaryota</taxon>
        <taxon>Fungi</taxon>
        <taxon>Dikarya</taxon>
        <taxon>Ascomycota</taxon>
        <taxon>Pezizomycotina</taxon>
        <taxon>Sordariomycetes</taxon>
        <taxon>Xylariomycetidae</taxon>
        <taxon>Xylariales</taxon>
        <taxon>Xylariaceae</taxon>
        <taxon>Xylaria</taxon>
    </lineage>
</organism>
<evidence type="ECO:0000259" key="18">
    <source>
        <dbReference type="PROSITE" id="PS51384"/>
    </source>
</evidence>
<keyword evidence="20" id="KW-1185">Reference proteome</keyword>
<dbReference type="PROSITE" id="PS50255">
    <property type="entry name" value="CYTOCHROME_B5_2"/>
    <property type="match status" value="1"/>
</dbReference>
<feature type="binding site" evidence="15">
    <location>
        <position position="266"/>
    </location>
    <ligand>
        <name>FAD</name>
        <dbReference type="ChEBI" id="CHEBI:57692"/>
    </ligand>
</feature>
<evidence type="ECO:0000256" key="6">
    <source>
        <dbReference type="ARBA" id="ARBA00022692"/>
    </source>
</evidence>
<evidence type="ECO:0000259" key="17">
    <source>
        <dbReference type="PROSITE" id="PS50255"/>
    </source>
</evidence>
<evidence type="ECO:0000256" key="8">
    <source>
        <dbReference type="ARBA" id="ARBA00022787"/>
    </source>
</evidence>
<reference evidence="19 20" key="1">
    <citation type="submission" date="2018-12" db="EMBL/GenBank/DDBJ databases">
        <title>Draft genome sequence of Xylaria grammica IHI A82.</title>
        <authorList>
            <person name="Buettner E."/>
            <person name="Kellner H."/>
        </authorList>
    </citation>
    <scope>NUCLEOTIDE SEQUENCE [LARGE SCALE GENOMIC DNA]</scope>
    <source>
        <strain evidence="19 20">IHI A82</strain>
    </source>
</reference>
<protein>
    <recommendedName>
        <fullName evidence="21">Cytochrome-b5 reductase</fullName>
    </recommendedName>
</protein>
<dbReference type="Gene3D" id="3.10.120.10">
    <property type="entry name" value="Cytochrome b5-like heme/steroid binding domain"/>
    <property type="match status" value="1"/>
</dbReference>
<evidence type="ECO:0000256" key="4">
    <source>
        <dbReference type="ARBA" id="ARBA00022617"/>
    </source>
</evidence>
<dbReference type="GO" id="GO:0016491">
    <property type="term" value="F:oxidoreductase activity"/>
    <property type="evidence" value="ECO:0007669"/>
    <property type="project" value="UniProtKB-KW"/>
</dbReference>
<dbReference type="FunFam" id="3.40.50.80:FF:000019">
    <property type="entry name" value="NADH-cytochrome b5 reductase"/>
    <property type="match status" value="1"/>
</dbReference>
<dbReference type="InterPro" id="IPR017938">
    <property type="entry name" value="Riboflavin_synthase-like_b-brl"/>
</dbReference>
<gene>
    <name evidence="19" type="ORF">EKO27_g9174</name>
</gene>
<keyword evidence="13" id="KW-0520">NAD</keyword>
<keyword evidence="10 16" id="KW-1133">Transmembrane helix</keyword>
<evidence type="ECO:0000256" key="9">
    <source>
        <dbReference type="ARBA" id="ARBA00022827"/>
    </source>
</evidence>
<dbReference type="InterPro" id="IPR039261">
    <property type="entry name" value="FNR_nucleotide-bd"/>
</dbReference>
<dbReference type="PRINTS" id="PR00406">
    <property type="entry name" value="CYTB5RDTASE"/>
</dbReference>
<comment type="caution">
    <text evidence="19">The sequence shown here is derived from an EMBL/GenBank/DDBJ whole genome shotgun (WGS) entry which is preliminary data.</text>
</comment>
<name>A0A439CV16_9PEZI</name>
<dbReference type="Pfam" id="PF00173">
    <property type="entry name" value="Cyt-b5"/>
    <property type="match status" value="1"/>
</dbReference>
<comment type="similarity">
    <text evidence="3">Belongs to the flavoprotein pyridine nucleotide cytochrome reductase family.</text>
</comment>
<dbReference type="PANTHER" id="PTHR19370:SF178">
    <property type="entry name" value="CYTOCHROME-B5 REDUCTASE"/>
    <property type="match status" value="1"/>
</dbReference>
<accession>A0A439CV16</accession>
<dbReference type="InterPro" id="IPR018506">
    <property type="entry name" value="Cyt_B5_heme-BS"/>
</dbReference>
<keyword evidence="6 16" id="KW-0812">Transmembrane</keyword>
<keyword evidence="11" id="KW-0560">Oxidoreductase</keyword>
<dbReference type="Gene3D" id="2.40.30.10">
    <property type="entry name" value="Translation factors"/>
    <property type="match status" value="1"/>
</dbReference>
<feature type="binding site" evidence="15">
    <location>
        <position position="285"/>
    </location>
    <ligand>
        <name>FAD</name>
        <dbReference type="ChEBI" id="CHEBI:57692"/>
    </ligand>
</feature>
<feature type="binding site" evidence="15">
    <location>
        <position position="268"/>
    </location>
    <ligand>
        <name>FAD</name>
        <dbReference type="ChEBI" id="CHEBI:57692"/>
    </ligand>
</feature>
<dbReference type="CDD" id="cd06183">
    <property type="entry name" value="cyt_b5_reduct_like"/>
    <property type="match status" value="1"/>
</dbReference>
<dbReference type="FunFam" id="3.10.120.10:FF:000002">
    <property type="entry name" value="Cytochrome b5 type B"/>
    <property type="match status" value="1"/>
</dbReference>
<evidence type="ECO:0000256" key="2">
    <source>
        <dbReference type="ARBA" id="ARBA00004572"/>
    </source>
</evidence>
<comment type="caution">
    <text evidence="16">Lacks conserved residue(s) required for the propagation of feature annotation.</text>
</comment>
<dbReference type="InterPro" id="IPR001433">
    <property type="entry name" value="OxRdtase_FAD/NAD-bd"/>
</dbReference>
<dbReference type="Proteomes" id="UP000286045">
    <property type="component" value="Unassembled WGS sequence"/>
</dbReference>
<dbReference type="SUPFAM" id="SSF55856">
    <property type="entry name" value="Cytochrome b5-like heme/steroid binding domain"/>
    <property type="match status" value="1"/>
</dbReference>
<sequence>MAVEESEYTLKEVAAHNTPADAWMVIHGQVYDVSKYLQDHPGGAEVLLDTAGKDASEEFDNAGHSEDASEIMAAFRVGKLQGGGKKITPAVRLSIGVTAHKPDTARSSMKTVAGFGAATAVLLSAAGLYHAASQRGLLNTLLNRPISRRTQGLGFLEGFLIASTVFGIAGTVVSRKLLKLMHSHPSFMNYPPHIKLPKRAKPELLNQDGWLHPTTFQSLPLIEKDLVAPNTYRLSFELPTPDSVLGLPIGQHVAITADVDGQAVTRSYTPVSNNADRGTLELIIKCYPNGKLTGGYLANLSIGDEVKFRGPKGAMRYRRGYCKRIGMLAGGSGITPMFQLIRAICEDERDTTEISLIYANRTEADILLRSELDAFVRKYPNNFKLYYILDSPSPDWQGGVGYVTKDILEERFPAANTDSKAMICGPPGMVNAAKKALVELGFEKPGAMSKMGDQIFCF</sequence>
<feature type="transmembrane region" description="Helical" evidence="16">
    <location>
        <begin position="152"/>
        <end position="173"/>
    </location>
</feature>
<evidence type="ECO:0000256" key="13">
    <source>
        <dbReference type="ARBA" id="ARBA00023027"/>
    </source>
</evidence>
<keyword evidence="5 15" id="KW-0285">Flavoprotein</keyword>
<evidence type="ECO:0000256" key="1">
    <source>
        <dbReference type="ARBA" id="ARBA00001974"/>
    </source>
</evidence>
<dbReference type="GO" id="GO:0046872">
    <property type="term" value="F:metal ion binding"/>
    <property type="evidence" value="ECO:0007669"/>
    <property type="project" value="UniProtKB-UniRule"/>
</dbReference>
<dbReference type="PROSITE" id="PS51384">
    <property type="entry name" value="FAD_FR"/>
    <property type="match status" value="1"/>
</dbReference>
<feature type="transmembrane region" description="Helical" evidence="16">
    <location>
        <begin position="111"/>
        <end position="132"/>
    </location>
</feature>
<dbReference type="EMBL" id="RYZI01000385">
    <property type="protein sequence ID" value="RWA05921.1"/>
    <property type="molecule type" value="Genomic_DNA"/>
</dbReference>
<comment type="cofactor">
    <cofactor evidence="1 15">
        <name>FAD</name>
        <dbReference type="ChEBI" id="CHEBI:57692"/>
    </cofactor>
</comment>
<keyword evidence="9 15" id="KW-0274">FAD</keyword>
<evidence type="ECO:0000256" key="10">
    <source>
        <dbReference type="ARBA" id="ARBA00022989"/>
    </source>
</evidence>
<feature type="binding site" evidence="15">
    <location>
        <position position="335"/>
    </location>
    <ligand>
        <name>FAD</name>
        <dbReference type="ChEBI" id="CHEBI:57692"/>
    </ligand>
</feature>
<dbReference type="SUPFAM" id="SSF63380">
    <property type="entry name" value="Riboflavin synthase domain-like"/>
    <property type="match status" value="1"/>
</dbReference>
<dbReference type="Pfam" id="PF00175">
    <property type="entry name" value="NAD_binding_1"/>
    <property type="match status" value="1"/>
</dbReference>
<keyword evidence="8" id="KW-0496">Mitochondrion</keyword>
<keyword evidence="14 16" id="KW-0472">Membrane</keyword>
<evidence type="ECO:0008006" key="21">
    <source>
        <dbReference type="Google" id="ProtNLM"/>
    </source>
</evidence>
<evidence type="ECO:0000256" key="7">
    <source>
        <dbReference type="ARBA" id="ARBA00022723"/>
    </source>
</evidence>
<dbReference type="InterPro" id="IPR036400">
    <property type="entry name" value="Cyt_B5-like_heme/steroid_sf"/>
</dbReference>
<feature type="binding site" evidence="15">
    <location>
        <position position="283"/>
    </location>
    <ligand>
        <name>FAD</name>
        <dbReference type="ChEBI" id="CHEBI:57692"/>
    </ligand>
</feature>
<dbReference type="AlphaFoldDB" id="A0A439CV16"/>
<evidence type="ECO:0000256" key="12">
    <source>
        <dbReference type="ARBA" id="ARBA00023004"/>
    </source>
</evidence>
<dbReference type="PROSITE" id="PS00191">
    <property type="entry name" value="CYTOCHROME_B5_1"/>
    <property type="match status" value="1"/>
</dbReference>
<evidence type="ECO:0000313" key="20">
    <source>
        <dbReference type="Proteomes" id="UP000286045"/>
    </source>
</evidence>
<feature type="domain" description="Cytochrome b5 heme-binding" evidence="17">
    <location>
        <begin position="5"/>
        <end position="81"/>
    </location>
</feature>
<proteinExistence type="inferred from homology"/>
<dbReference type="GO" id="GO:0005741">
    <property type="term" value="C:mitochondrial outer membrane"/>
    <property type="evidence" value="ECO:0007669"/>
    <property type="project" value="UniProtKB-SubCell"/>
</dbReference>
<feature type="domain" description="FAD-binding FR-type" evidence="18">
    <location>
        <begin position="214"/>
        <end position="318"/>
    </location>
</feature>
<dbReference type="InterPro" id="IPR008333">
    <property type="entry name" value="Cbr1-like_FAD-bd_dom"/>
</dbReference>
<dbReference type="PRINTS" id="PR00371">
    <property type="entry name" value="FPNCR"/>
</dbReference>
<keyword evidence="12 16" id="KW-0408">Iron</keyword>
<keyword evidence="7 16" id="KW-0479">Metal-binding</keyword>
<dbReference type="PRINTS" id="PR00363">
    <property type="entry name" value="CYTOCHROMEB5"/>
</dbReference>
<dbReference type="Pfam" id="PF00970">
    <property type="entry name" value="FAD_binding_6"/>
    <property type="match status" value="1"/>
</dbReference>
<dbReference type="InterPro" id="IPR001709">
    <property type="entry name" value="Flavoprot_Pyr_Nucl_cyt_Rdtase"/>
</dbReference>
<dbReference type="SMART" id="SM01117">
    <property type="entry name" value="Cyt-b5"/>
    <property type="match status" value="1"/>
</dbReference>
<keyword evidence="4 16" id="KW-0349">Heme</keyword>
<comment type="similarity">
    <text evidence="16">Belongs to the cytochrome b5 family.</text>
</comment>
<dbReference type="GO" id="GO:0020037">
    <property type="term" value="F:heme binding"/>
    <property type="evidence" value="ECO:0007669"/>
    <property type="project" value="UniProtKB-UniRule"/>
</dbReference>
<evidence type="ECO:0000256" key="16">
    <source>
        <dbReference type="RuleBase" id="RU362121"/>
    </source>
</evidence>
<evidence type="ECO:0000256" key="3">
    <source>
        <dbReference type="ARBA" id="ARBA00006105"/>
    </source>
</evidence>
<dbReference type="PANTHER" id="PTHR19370">
    <property type="entry name" value="NADH-CYTOCHROME B5 REDUCTASE"/>
    <property type="match status" value="1"/>
</dbReference>
<dbReference type="InterPro" id="IPR001199">
    <property type="entry name" value="Cyt_B5-like_heme/steroid-bd"/>
</dbReference>
<dbReference type="InterPro" id="IPR001834">
    <property type="entry name" value="CBR-like"/>
</dbReference>
<evidence type="ECO:0000313" key="19">
    <source>
        <dbReference type="EMBL" id="RWA05921.1"/>
    </source>
</evidence>
<comment type="subcellular location">
    <subcellularLocation>
        <location evidence="2">Mitochondrion outer membrane</location>
        <topology evidence="2">Single-pass membrane protein</topology>
    </subcellularLocation>
</comment>